<feature type="region of interest" description="Disordered" evidence="1">
    <location>
        <begin position="202"/>
        <end position="223"/>
    </location>
</feature>
<dbReference type="SUPFAM" id="SSF82771">
    <property type="entry name" value="GIY-YIG endonuclease"/>
    <property type="match status" value="1"/>
</dbReference>
<evidence type="ECO:0000313" key="4">
    <source>
        <dbReference type="Proteomes" id="UP001620461"/>
    </source>
</evidence>
<dbReference type="PROSITE" id="PS50164">
    <property type="entry name" value="GIY_YIG"/>
    <property type="match status" value="1"/>
</dbReference>
<dbReference type="Pfam" id="PF01541">
    <property type="entry name" value="GIY-YIG"/>
    <property type="match status" value="1"/>
</dbReference>
<dbReference type="InterPro" id="IPR050066">
    <property type="entry name" value="UvrABC_protein_C"/>
</dbReference>
<dbReference type="PANTHER" id="PTHR30562:SF1">
    <property type="entry name" value="UVRABC SYSTEM PROTEIN C"/>
    <property type="match status" value="1"/>
</dbReference>
<protein>
    <submittedName>
        <fullName evidence="3">Nucleotide excision repair endonuclease</fullName>
    </submittedName>
</protein>
<dbReference type="InterPro" id="IPR000305">
    <property type="entry name" value="GIY-YIG_endonuc"/>
</dbReference>
<dbReference type="InterPro" id="IPR047296">
    <property type="entry name" value="GIY-YIG_UvrC_Cho"/>
</dbReference>
<keyword evidence="4" id="KW-1185">Reference proteome</keyword>
<dbReference type="Proteomes" id="UP001620461">
    <property type="component" value="Unassembled WGS sequence"/>
</dbReference>
<keyword evidence="3" id="KW-0255">Endonuclease</keyword>
<feature type="domain" description="GIY-YIG" evidence="2">
    <location>
        <begin position="118"/>
        <end position="203"/>
    </location>
</feature>
<name>A0ABW8JGH7_9GAMM</name>
<proteinExistence type="predicted"/>
<dbReference type="CDD" id="cd10434">
    <property type="entry name" value="GIY-YIG_UvrC_Cho"/>
    <property type="match status" value="1"/>
</dbReference>
<gene>
    <name evidence="3" type="ORF">ISP15_07605</name>
</gene>
<keyword evidence="3" id="KW-0540">Nuclease</keyword>
<dbReference type="SMART" id="SM00465">
    <property type="entry name" value="GIYc"/>
    <property type="match status" value="1"/>
</dbReference>
<dbReference type="GO" id="GO:0004519">
    <property type="term" value="F:endonuclease activity"/>
    <property type="evidence" value="ECO:0007669"/>
    <property type="project" value="UniProtKB-KW"/>
</dbReference>
<organism evidence="3 4">
    <name type="scientific">Dyella jejuensis</name>
    <dbReference type="NCBI Taxonomy" id="1432009"/>
    <lineage>
        <taxon>Bacteria</taxon>
        <taxon>Pseudomonadati</taxon>
        <taxon>Pseudomonadota</taxon>
        <taxon>Gammaproteobacteria</taxon>
        <taxon>Lysobacterales</taxon>
        <taxon>Rhodanobacteraceae</taxon>
        <taxon>Dyella</taxon>
    </lineage>
</organism>
<dbReference type="PANTHER" id="PTHR30562">
    <property type="entry name" value="UVRC/OXIDOREDUCTASE"/>
    <property type="match status" value="1"/>
</dbReference>
<keyword evidence="3" id="KW-0378">Hydrolase</keyword>
<evidence type="ECO:0000259" key="2">
    <source>
        <dbReference type="PROSITE" id="PS50164"/>
    </source>
</evidence>
<evidence type="ECO:0000313" key="3">
    <source>
        <dbReference type="EMBL" id="MFK2900198.1"/>
    </source>
</evidence>
<comment type="caution">
    <text evidence="3">The sequence shown here is derived from an EMBL/GenBank/DDBJ whole genome shotgun (WGS) entry which is preliminary data.</text>
</comment>
<sequence length="496" mass="53884">MSTPATPQAGEVVVLPDLANTIVERAMSNMRRKLVAGYRNKKNSRPNAKTSDPGAVLSDTLDATSASSVLAVGQRGQAWKEMIQKSLSSGISSLSSMKFDGEFTVTNGQAEGLENVPKQPGVYVVYDKAQKPLYVGDSTKLQTRWVAGHLNAYRQGKKSGESYKLETALDEGCTVKYIVMDSEATAAALEAHLIRTEEPPINTREELKTEQGKRSNIEAKKMKDASGSTASLALGAATEAGIHALAGGLEQMADAVCFALKDELVDIVGGGKTTLRARIERFFKKVFEALKALVSAPLQLLGAAVEFVVNALSKAIGEIYMLARNLFYLARTAWELYRGSQTMSKEELIRKISETILISASLVFWDALDPLLESNLVPLVGPAAPYLAAALSAIGFGVTSYFLRQAVPAIVSYLVNLRTGWHDALDAQRAACDQLLVLVQREIELIGVAYEYFESTKAFIEDTQRHTEALRQHRAIEPLDIQAMLRALPGKKDSLA</sequence>
<dbReference type="InterPro" id="IPR035901">
    <property type="entry name" value="GIY-YIG_endonuc_sf"/>
</dbReference>
<dbReference type="Gene3D" id="3.40.1440.10">
    <property type="entry name" value="GIY-YIG endonuclease"/>
    <property type="match status" value="1"/>
</dbReference>
<reference evidence="3 4" key="1">
    <citation type="submission" date="2020-10" db="EMBL/GenBank/DDBJ databases">
        <title>Phylogeny of dyella-like bacteria.</title>
        <authorList>
            <person name="Fu J."/>
        </authorList>
    </citation>
    <scope>NUCLEOTIDE SEQUENCE [LARGE SCALE GENOMIC DNA]</scope>
    <source>
        <strain evidence="3 4">JP1</strain>
    </source>
</reference>
<dbReference type="EMBL" id="JADIKJ010000007">
    <property type="protein sequence ID" value="MFK2900198.1"/>
    <property type="molecule type" value="Genomic_DNA"/>
</dbReference>
<accession>A0ABW8JGH7</accession>
<evidence type="ECO:0000256" key="1">
    <source>
        <dbReference type="SAM" id="MobiDB-lite"/>
    </source>
</evidence>
<dbReference type="RefSeq" id="WP_404546623.1">
    <property type="nucleotide sequence ID" value="NZ_JADIKJ010000007.1"/>
</dbReference>